<feature type="domain" description="Resolvase/invertase-type recombinase catalytic" evidence="8">
    <location>
        <begin position="1"/>
        <end position="134"/>
    </location>
</feature>
<organism evidence="9 10">
    <name type="scientific">Solidesulfovibrio magneticus (strain ATCC 700980 / DSM 13731 / RS-1)</name>
    <name type="common">Desulfovibrio magneticus</name>
    <dbReference type="NCBI Taxonomy" id="573370"/>
    <lineage>
        <taxon>Bacteria</taxon>
        <taxon>Pseudomonadati</taxon>
        <taxon>Thermodesulfobacteriota</taxon>
        <taxon>Desulfovibrionia</taxon>
        <taxon>Desulfovibrionales</taxon>
        <taxon>Desulfovibrionaceae</taxon>
        <taxon>Solidesulfovibrio</taxon>
    </lineage>
</organism>
<dbReference type="OrthoDB" id="9797501at2"/>
<dbReference type="GO" id="GO:0003677">
    <property type="term" value="F:DNA binding"/>
    <property type="evidence" value="ECO:0007669"/>
    <property type="project" value="UniProtKB-KW"/>
</dbReference>
<dbReference type="Pfam" id="PF02796">
    <property type="entry name" value="HTH_7"/>
    <property type="match status" value="1"/>
</dbReference>
<keyword evidence="2" id="KW-0229">DNA integration</keyword>
<dbReference type="EMBL" id="AP010904">
    <property type="protein sequence ID" value="BAH77211.1"/>
    <property type="molecule type" value="Genomic_DNA"/>
</dbReference>
<dbReference type="Pfam" id="PF00239">
    <property type="entry name" value="Resolvase"/>
    <property type="match status" value="1"/>
</dbReference>
<evidence type="ECO:0000256" key="4">
    <source>
        <dbReference type="ARBA" id="ARBA00023125"/>
    </source>
</evidence>
<dbReference type="InterPro" id="IPR050639">
    <property type="entry name" value="SSR_resolvase"/>
</dbReference>
<dbReference type="RefSeq" id="WP_015862353.1">
    <property type="nucleotide sequence ID" value="NC_012796.1"/>
</dbReference>
<dbReference type="STRING" id="573370.DMR_37200"/>
<dbReference type="InterPro" id="IPR006120">
    <property type="entry name" value="Resolvase_HTH_dom"/>
</dbReference>
<dbReference type="GO" id="GO:0000150">
    <property type="term" value="F:DNA strand exchange activity"/>
    <property type="evidence" value="ECO:0007669"/>
    <property type="project" value="UniProtKB-KW"/>
</dbReference>
<evidence type="ECO:0000256" key="5">
    <source>
        <dbReference type="ARBA" id="ARBA00023172"/>
    </source>
</evidence>
<dbReference type="SUPFAM" id="SSF46689">
    <property type="entry name" value="Homeodomain-like"/>
    <property type="match status" value="1"/>
</dbReference>
<evidence type="ECO:0000256" key="1">
    <source>
        <dbReference type="ARBA" id="ARBA00009913"/>
    </source>
</evidence>
<protein>
    <submittedName>
        <fullName evidence="9">Site-specific recombinase</fullName>
    </submittedName>
</protein>
<evidence type="ECO:0000256" key="2">
    <source>
        <dbReference type="ARBA" id="ARBA00022908"/>
    </source>
</evidence>
<dbReference type="InterPro" id="IPR006119">
    <property type="entry name" value="Resolv_N"/>
</dbReference>
<keyword evidence="3" id="KW-0230">DNA invertase</keyword>
<dbReference type="Gene3D" id="1.10.10.60">
    <property type="entry name" value="Homeodomain-like"/>
    <property type="match status" value="1"/>
</dbReference>
<dbReference type="HOGENOM" id="CLU_010686_8_0_7"/>
<dbReference type="AlphaFoldDB" id="C4XM83"/>
<keyword evidence="4" id="KW-0238">DNA-binding</keyword>
<evidence type="ECO:0000256" key="7">
    <source>
        <dbReference type="PROSITE-ProRule" id="PRU10137"/>
    </source>
</evidence>
<feature type="active site" description="O-(5'-phospho-DNA)-serine intermediate" evidence="6 7">
    <location>
        <position position="9"/>
    </location>
</feature>
<evidence type="ECO:0000256" key="6">
    <source>
        <dbReference type="PIRSR" id="PIRSR606118-50"/>
    </source>
</evidence>
<proteinExistence type="inferred from homology"/>
<name>C4XM83_SOLM1</name>
<dbReference type="PROSITE" id="PS51736">
    <property type="entry name" value="RECOMBINASES_3"/>
    <property type="match status" value="1"/>
</dbReference>
<dbReference type="CDD" id="cd03768">
    <property type="entry name" value="SR_ResInv"/>
    <property type="match status" value="1"/>
</dbReference>
<dbReference type="FunFam" id="3.40.50.1390:FF:000001">
    <property type="entry name" value="DNA recombinase"/>
    <property type="match status" value="1"/>
</dbReference>
<dbReference type="eggNOG" id="COG1961">
    <property type="taxonomic scope" value="Bacteria"/>
</dbReference>
<dbReference type="InterPro" id="IPR036162">
    <property type="entry name" value="Resolvase-like_N_sf"/>
</dbReference>
<dbReference type="GO" id="GO:0015074">
    <property type="term" value="P:DNA integration"/>
    <property type="evidence" value="ECO:0007669"/>
    <property type="project" value="UniProtKB-KW"/>
</dbReference>
<dbReference type="PANTHER" id="PTHR30461:SF2">
    <property type="entry name" value="SERINE RECOMBINASE PINE-RELATED"/>
    <property type="match status" value="1"/>
</dbReference>
<dbReference type="PANTHER" id="PTHR30461">
    <property type="entry name" value="DNA-INVERTASE FROM LAMBDOID PROPHAGE"/>
    <property type="match status" value="1"/>
</dbReference>
<evidence type="ECO:0000259" key="8">
    <source>
        <dbReference type="PROSITE" id="PS51736"/>
    </source>
</evidence>
<sequence length="181" mass="19933">MIIGYARVSTDKQDLSSQIIRLKQAGAERVYQDVMSGKRFDRPGLAEMMAFAREGDALCVVRLDRLGRSMRELLEIMDRLKSLKVGFKSLEEQLDTTSAAGSLIFHVFAALADFERSLLAERTRDGLAVARAKGNMPGRPKVDDAKVELAQRLLAEGHSKAAAARAAGISRATFLRRLAQL</sequence>
<keyword evidence="5" id="KW-0233">DNA recombination</keyword>
<dbReference type="Gene3D" id="3.40.50.1390">
    <property type="entry name" value="Resolvase, N-terminal catalytic domain"/>
    <property type="match status" value="1"/>
</dbReference>
<accession>C4XM83</accession>
<comment type="similarity">
    <text evidence="1">Belongs to the site-specific recombinase resolvase family.</text>
</comment>
<evidence type="ECO:0000313" key="10">
    <source>
        <dbReference type="Proteomes" id="UP000009071"/>
    </source>
</evidence>
<dbReference type="SMART" id="SM00857">
    <property type="entry name" value="Resolvase"/>
    <property type="match status" value="1"/>
</dbReference>
<reference evidence="9 10" key="1">
    <citation type="journal article" date="2009" name="Genome Res.">
        <title>Whole genome sequence of Desulfovibrio magneticus strain RS-1 revealed common gene clusters in magnetotactic bacteria.</title>
        <authorList>
            <person name="Nakazawa H."/>
            <person name="Arakaki A."/>
            <person name="Narita-Yamada S."/>
            <person name="Yashiro I."/>
            <person name="Jinno K."/>
            <person name="Aoki N."/>
            <person name="Tsuruyama A."/>
            <person name="Okamura Y."/>
            <person name="Tanikawa S."/>
            <person name="Fujita N."/>
            <person name="Takeyama H."/>
            <person name="Matsunaga T."/>
        </authorList>
    </citation>
    <scope>NUCLEOTIDE SEQUENCE [LARGE SCALE GENOMIC DNA]</scope>
    <source>
        <strain evidence="10">ATCC 700980 / DSM 13731 / RS-1</strain>
    </source>
</reference>
<dbReference type="KEGG" id="dma:DMR_37200"/>
<dbReference type="SUPFAM" id="SSF53041">
    <property type="entry name" value="Resolvase-like"/>
    <property type="match status" value="1"/>
</dbReference>
<evidence type="ECO:0000313" key="9">
    <source>
        <dbReference type="EMBL" id="BAH77211.1"/>
    </source>
</evidence>
<dbReference type="PROSITE" id="PS00397">
    <property type="entry name" value="RECOMBINASES_1"/>
    <property type="match status" value="1"/>
</dbReference>
<dbReference type="Proteomes" id="UP000009071">
    <property type="component" value="Chromosome"/>
</dbReference>
<dbReference type="InterPro" id="IPR009057">
    <property type="entry name" value="Homeodomain-like_sf"/>
</dbReference>
<evidence type="ECO:0000256" key="3">
    <source>
        <dbReference type="ARBA" id="ARBA00023100"/>
    </source>
</evidence>
<dbReference type="InterPro" id="IPR006118">
    <property type="entry name" value="Recombinase_CS"/>
</dbReference>
<gene>
    <name evidence="9" type="ordered locus">DMR_37200</name>
</gene>
<keyword evidence="10" id="KW-1185">Reference proteome</keyword>